<dbReference type="EMBL" id="SEKV01000162">
    <property type="protein sequence ID" value="TFY62532.1"/>
    <property type="molecule type" value="Genomic_DNA"/>
</dbReference>
<organism evidence="2 3">
    <name type="scientific">Rhodofomes roseus</name>
    <dbReference type="NCBI Taxonomy" id="34475"/>
    <lineage>
        <taxon>Eukaryota</taxon>
        <taxon>Fungi</taxon>
        <taxon>Dikarya</taxon>
        <taxon>Basidiomycota</taxon>
        <taxon>Agaricomycotina</taxon>
        <taxon>Agaricomycetes</taxon>
        <taxon>Polyporales</taxon>
        <taxon>Rhodofomes</taxon>
    </lineage>
</organism>
<sequence>MQTRVRKMSEARRTPARSQTSSAGDEVKRPDSPDLDTILANTPRPRRRTSVAISSSSVRSPTNSVASPFGWRASGPDQDVTESDDDLRGLEGDDGSESDSSIDLHTPLPHLMFRDGLLSPRSKLLPQVPGSPFPYSIEEDEESSALDRSKSVLSVVSTAGSVMTKSGLLFKDPRDTVRRRRRHRDGQLLRAGMGLTTGLGWSDSEDEDAPSTLTRRLIHTSIARRPSSSLSRPSSEFTQDATSPAPYYEFGVNALYAELSQRGCSSPTATQVYRGQGRALPYTHRVDKHVRRGQSQVRVCRRSYRPRAAFPHDVYHV</sequence>
<proteinExistence type="predicted"/>
<dbReference type="Proteomes" id="UP000298390">
    <property type="component" value="Unassembled WGS sequence"/>
</dbReference>
<name>A0A4Y9YK97_9APHY</name>
<protein>
    <submittedName>
        <fullName evidence="2">Uncharacterized protein</fullName>
    </submittedName>
</protein>
<evidence type="ECO:0000256" key="1">
    <source>
        <dbReference type="SAM" id="MobiDB-lite"/>
    </source>
</evidence>
<comment type="caution">
    <text evidence="2">The sequence shown here is derived from an EMBL/GenBank/DDBJ whole genome shotgun (WGS) entry which is preliminary data.</text>
</comment>
<reference evidence="2 3" key="1">
    <citation type="submission" date="2019-01" db="EMBL/GenBank/DDBJ databases">
        <title>Genome sequencing of the rare red list fungi Fomitopsis rosea.</title>
        <authorList>
            <person name="Buettner E."/>
            <person name="Kellner H."/>
        </authorList>
    </citation>
    <scope>NUCLEOTIDE SEQUENCE [LARGE SCALE GENOMIC DNA]</scope>
    <source>
        <strain evidence="2 3">DSM 105464</strain>
    </source>
</reference>
<evidence type="ECO:0000313" key="2">
    <source>
        <dbReference type="EMBL" id="TFY62532.1"/>
    </source>
</evidence>
<gene>
    <name evidence="2" type="ORF">EVJ58_g3794</name>
</gene>
<evidence type="ECO:0000313" key="3">
    <source>
        <dbReference type="Proteomes" id="UP000298390"/>
    </source>
</evidence>
<accession>A0A4Y9YK97</accession>
<feature type="compositionally biased region" description="Low complexity" evidence="1">
    <location>
        <begin position="50"/>
        <end position="67"/>
    </location>
</feature>
<dbReference type="AlphaFoldDB" id="A0A4Y9YK97"/>
<feature type="region of interest" description="Disordered" evidence="1">
    <location>
        <begin position="1"/>
        <end position="107"/>
    </location>
</feature>
<dbReference type="STRING" id="34475.A0A4Y9YK97"/>